<dbReference type="AlphaFoldDB" id="A0A7Y3WTH3"/>
<dbReference type="Proteomes" id="UP000531659">
    <property type="component" value="Unassembled WGS sequence"/>
</dbReference>
<accession>A0A7Y3WTH3</accession>
<evidence type="ECO:0000313" key="1">
    <source>
        <dbReference type="EMBL" id="NNU78177.1"/>
    </source>
</evidence>
<gene>
    <name evidence="1" type="ORF">HLQ16_19885</name>
</gene>
<comment type="caution">
    <text evidence="1">The sequence shown here is derived from an EMBL/GenBank/DDBJ whole genome shotgun (WGS) entry which is preliminary data.</text>
</comment>
<reference evidence="1 2" key="1">
    <citation type="submission" date="2020-05" db="EMBL/GenBank/DDBJ databases">
        <title>Complete genome of Clostridium estertheticum subspecies estertheticum, isolated from Vacuum packed lamb meat from New Zealand imported to Switzerland.</title>
        <authorList>
            <person name="Wambui J."/>
            <person name="Stevens M.J.A."/>
            <person name="Stephan R."/>
        </authorList>
    </citation>
    <scope>NUCLEOTIDE SEQUENCE [LARGE SCALE GENOMIC DNA]</scope>
    <source>
        <strain evidence="1 2">CEST001</strain>
    </source>
</reference>
<evidence type="ECO:0000313" key="2">
    <source>
        <dbReference type="Proteomes" id="UP000531659"/>
    </source>
</evidence>
<protein>
    <submittedName>
        <fullName evidence="1">Uncharacterized protein</fullName>
    </submittedName>
</protein>
<dbReference type="EMBL" id="JABEYB010000019">
    <property type="protein sequence ID" value="NNU78177.1"/>
    <property type="molecule type" value="Genomic_DNA"/>
</dbReference>
<name>A0A7Y3WTH3_9CLOT</name>
<organism evidence="1 2">
    <name type="scientific">Clostridium estertheticum</name>
    <dbReference type="NCBI Taxonomy" id="238834"/>
    <lineage>
        <taxon>Bacteria</taxon>
        <taxon>Bacillati</taxon>
        <taxon>Bacillota</taxon>
        <taxon>Clostridia</taxon>
        <taxon>Eubacteriales</taxon>
        <taxon>Clostridiaceae</taxon>
        <taxon>Clostridium</taxon>
    </lineage>
</organism>
<proteinExistence type="predicted"/>
<sequence>MTKDQLIKLREDIIHNEIEPKKAGEIVYLNKIKSWHTTEWKKKRSTLLKESCEQCGSKEILTIQHTWHPRDYGIIKRDICGKYGQLINEKYTVEDLINEKEVENYFNININQQEKEICIKCGSVNISARKTLSPKYRCNHCKELFEAPVKKLLPIFIDDRKQEILQEMNVVTYSELSWKIYKEKCKELLFKEYGEQIEKETIITVIDESLRYISLADTVTFCKKCAFIWDKKGMNICPICKTRYKKICNRTCYECKEL</sequence>
<dbReference type="RefSeq" id="WP_171298763.1">
    <property type="nucleotide sequence ID" value="NZ_CP087098.1"/>
</dbReference>